<evidence type="ECO:0000313" key="1">
    <source>
        <dbReference type="EnsemblMetazoa" id="PPA37948.1"/>
    </source>
</evidence>
<dbReference type="Proteomes" id="UP000005239">
    <property type="component" value="Unassembled WGS sequence"/>
</dbReference>
<accession>A0A8R1UQI6</accession>
<reference evidence="2" key="1">
    <citation type="journal article" date="2008" name="Nat. Genet.">
        <title>The Pristionchus pacificus genome provides a unique perspective on nematode lifestyle and parasitism.</title>
        <authorList>
            <person name="Dieterich C."/>
            <person name="Clifton S.W."/>
            <person name="Schuster L.N."/>
            <person name="Chinwalla A."/>
            <person name="Delehaunty K."/>
            <person name="Dinkelacker I."/>
            <person name="Fulton L."/>
            <person name="Fulton R."/>
            <person name="Godfrey J."/>
            <person name="Minx P."/>
            <person name="Mitreva M."/>
            <person name="Roeseler W."/>
            <person name="Tian H."/>
            <person name="Witte H."/>
            <person name="Yang S.P."/>
            <person name="Wilson R.K."/>
            <person name="Sommer R.J."/>
        </authorList>
    </citation>
    <scope>NUCLEOTIDE SEQUENCE [LARGE SCALE GENOMIC DNA]</scope>
    <source>
        <strain evidence="2">PS312</strain>
    </source>
</reference>
<keyword evidence="2" id="KW-1185">Reference proteome</keyword>
<gene>
    <name evidence="1" type="primary">WBGene00276317</name>
</gene>
<accession>A0A2A6CSH6</accession>
<organism evidence="1 2">
    <name type="scientific">Pristionchus pacificus</name>
    <name type="common">Parasitic nematode worm</name>
    <dbReference type="NCBI Taxonomy" id="54126"/>
    <lineage>
        <taxon>Eukaryota</taxon>
        <taxon>Metazoa</taxon>
        <taxon>Ecdysozoa</taxon>
        <taxon>Nematoda</taxon>
        <taxon>Chromadorea</taxon>
        <taxon>Rhabditida</taxon>
        <taxon>Rhabditina</taxon>
        <taxon>Diplogasteromorpha</taxon>
        <taxon>Diplogasteroidea</taxon>
        <taxon>Neodiplogasteridae</taxon>
        <taxon>Pristionchus</taxon>
    </lineage>
</organism>
<proteinExistence type="predicted"/>
<name>A0A2A6CSH6_PRIPA</name>
<evidence type="ECO:0000313" key="2">
    <source>
        <dbReference type="Proteomes" id="UP000005239"/>
    </source>
</evidence>
<sequence length="117" mass="13269">MASSNNTKQLILPLFFALALISGRYLQDAGLSDVKVKMCATSETHSIRAIEAGKSLTSVDELDSEAQNSYQKPEEKHWSILVQRREQFGDLIIYKHHRINHKIDGIIICDIDGHRLH</sequence>
<dbReference type="AlphaFoldDB" id="A0A2A6CSH6"/>
<dbReference type="EnsemblMetazoa" id="PPA37948.1">
    <property type="protein sequence ID" value="PPA37948.1"/>
    <property type="gene ID" value="WBGene00276317"/>
</dbReference>
<protein>
    <submittedName>
        <fullName evidence="1">Uncharacterized protein</fullName>
    </submittedName>
</protein>
<reference evidence="1" key="2">
    <citation type="submission" date="2022-06" db="UniProtKB">
        <authorList>
            <consortium name="EnsemblMetazoa"/>
        </authorList>
    </citation>
    <scope>IDENTIFICATION</scope>
    <source>
        <strain evidence="1">PS312</strain>
    </source>
</reference>